<evidence type="ECO:0000256" key="6">
    <source>
        <dbReference type="SAM" id="Phobius"/>
    </source>
</evidence>
<dbReference type="STRING" id="394958.BGI42_00410"/>
<sequence>MKNFKLPKIGLRNLKTALAVSLCMFIFEFFHRQDSFYACIAAVVCMKDTVSNSFTMGKNRLIGTFLGGLIGLFVIFASIQIPFLYNITPITTGLGIIFSIYICTLLNKPGSVIICCIVFISIMVNHPSGPGSYIYAVTRCMDTTVGIVVAVVINKFIHPPKEKHKK</sequence>
<dbReference type="GO" id="GO:0005886">
    <property type="term" value="C:plasma membrane"/>
    <property type="evidence" value="ECO:0007669"/>
    <property type="project" value="UniProtKB-SubCell"/>
</dbReference>
<evidence type="ECO:0000313" key="8">
    <source>
        <dbReference type="Proteomes" id="UP000094652"/>
    </source>
</evidence>
<dbReference type="RefSeq" id="WP_069678455.1">
    <property type="nucleotide sequence ID" value="NZ_CP017253.2"/>
</dbReference>
<protein>
    <recommendedName>
        <fullName evidence="9">FUSC family protein</fullName>
    </recommendedName>
</protein>
<dbReference type="Proteomes" id="UP000094652">
    <property type="component" value="Chromosome"/>
</dbReference>
<evidence type="ECO:0000256" key="2">
    <source>
        <dbReference type="ARBA" id="ARBA00022475"/>
    </source>
</evidence>
<evidence type="ECO:0000256" key="1">
    <source>
        <dbReference type="ARBA" id="ARBA00004651"/>
    </source>
</evidence>
<dbReference type="Pfam" id="PF06081">
    <property type="entry name" value="ArAE_1"/>
    <property type="match status" value="1"/>
</dbReference>
<reference evidence="8" key="1">
    <citation type="submission" date="2016-09" db="EMBL/GenBank/DDBJ databases">
        <title>Genomics of Clostridium taeniosporum, an organism which forms endospores with ribbon-like appendages.</title>
        <authorList>
            <person name="Walker J.R."/>
        </authorList>
    </citation>
    <scope>NUCLEOTIDE SEQUENCE [LARGE SCALE GENOMIC DNA]</scope>
    <source>
        <strain evidence="8">1/k</strain>
    </source>
</reference>
<dbReference type="OrthoDB" id="1653617at2"/>
<keyword evidence="4 6" id="KW-1133">Transmembrane helix</keyword>
<proteinExistence type="predicted"/>
<keyword evidence="8" id="KW-1185">Reference proteome</keyword>
<evidence type="ECO:0000256" key="3">
    <source>
        <dbReference type="ARBA" id="ARBA00022692"/>
    </source>
</evidence>
<comment type="subcellular location">
    <subcellularLocation>
        <location evidence="1">Cell membrane</location>
        <topology evidence="1">Multi-pass membrane protein</topology>
    </subcellularLocation>
</comment>
<evidence type="ECO:0008006" key="9">
    <source>
        <dbReference type="Google" id="ProtNLM"/>
    </source>
</evidence>
<dbReference type="PANTHER" id="PTHR30509">
    <property type="entry name" value="P-HYDROXYBENZOIC ACID EFFLUX PUMP SUBUNIT-RELATED"/>
    <property type="match status" value="1"/>
</dbReference>
<organism evidence="7 8">
    <name type="scientific">Clostridium taeniosporum</name>
    <dbReference type="NCBI Taxonomy" id="394958"/>
    <lineage>
        <taxon>Bacteria</taxon>
        <taxon>Bacillati</taxon>
        <taxon>Bacillota</taxon>
        <taxon>Clostridia</taxon>
        <taxon>Eubacteriales</taxon>
        <taxon>Clostridiaceae</taxon>
        <taxon>Clostridium</taxon>
    </lineage>
</organism>
<dbReference type="AlphaFoldDB" id="A0A1D7XGV0"/>
<evidence type="ECO:0000313" key="7">
    <source>
        <dbReference type="EMBL" id="AOR22289.1"/>
    </source>
</evidence>
<evidence type="ECO:0000256" key="5">
    <source>
        <dbReference type="ARBA" id="ARBA00023136"/>
    </source>
</evidence>
<dbReference type="EMBL" id="CP017253">
    <property type="protein sequence ID" value="AOR22289.1"/>
    <property type="molecule type" value="Genomic_DNA"/>
</dbReference>
<keyword evidence="5 6" id="KW-0472">Membrane</keyword>
<feature type="transmembrane region" description="Helical" evidence="6">
    <location>
        <begin position="97"/>
        <end position="122"/>
    </location>
</feature>
<gene>
    <name evidence="7" type="ORF">BGI42_00410</name>
</gene>
<evidence type="ECO:0000256" key="4">
    <source>
        <dbReference type="ARBA" id="ARBA00022989"/>
    </source>
</evidence>
<keyword evidence="2" id="KW-1003">Cell membrane</keyword>
<name>A0A1D7XGV0_9CLOT</name>
<keyword evidence="3 6" id="KW-0812">Transmembrane</keyword>
<dbReference type="PANTHER" id="PTHR30509:SF9">
    <property type="entry name" value="MULTIDRUG RESISTANCE PROTEIN MDTO"/>
    <property type="match status" value="1"/>
</dbReference>
<accession>A0A1D7XGV0</accession>
<dbReference type="InterPro" id="IPR010343">
    <property type="entry name" value="ArAE_1"/>
</dbReference>
<feature type="transmembrane region" description="Helical" evidence="6">
    <location>
        <begin position="61"/>
        <end position="85"/>
    </location>
</feature>
<dbReference type="KEGG" id="ctae:BGI42_00410"/>
<feature type="transmembrane region" description="Helical" evidence="6">
    <location>
        <begin position="134"/>
        <end position="157"/>
    </location>
</feature>